<dbReference type="GO" id="GO:0005634">
    <property type="term" value="C:nucleus"/>
    <property type="evidence" value="ECO:0007669"/>
    <property type="project" value="UniProtKB-SubCell"/>
</dbReference>
<feature type="domain" description="RRM" evidence="7">
    <location>
        <begin position="13"/>
        <end position="51"/>
    </location>
</feature>
<dbReference type="PANTHER" id="PTHR48039:SF5">
    <property type="entry name" value="RNA-BINDING PROTEIN 28"/>
    <property type="match status" value="1"/>
</dbReference>
<feature type="compositionally biased region" description="Basic and acidic residues" evidence="6">
    <location>
        <begin position="88"/>
        <end position="97"/>
    </location>
</feature>
<reference evidence="8 9" key="2">
    <citation type="journal article" date="2017" name="Front. Plant Sci.">
        <title>Gene Classification and Mining of Molecular Markers Useful in Red Clover (Trifolium pratense) Breeding.</title>
        <authorList>
            <person name="Istvanek J."/>
            <person name="Dluhosova J."/>
            <person name="Dluhos P."/>
            <person name="Patkova L."/>
            <person name="Nedelnik J."/>
            <person name="Repkova J."/>
        </authorList>
    </citation>
    <scope>NUCLEOTIDE SEQUENCE [LARGE SCALE GENOMIC DNA]</scope>
    <source>
        <strain evidence="9">cv. Tatra</strain>
        <tissue evidence="8">Young leaves</tissue>
    </source>
</reference>
<organism evidence="8 9">
    <name type="scientific">Trifolium pratense</name>
    <name type="common">Red clover</name>
    <dbReference type="NCBI Taxonomy" id="57577"/>
    <lineage>
        <taxon>Eukaryota</taxon>
        <taxon>Viridiplantae</taxon>
        <taxon>Streptophyta</taxon>
        <taxon>Embryophyta</taxon>
        <taxon>Tracheophyta</taxon>
        <taxon>Spermatophyta</taxon>
        <taxon>Magnoliopsida</taxon>
        <taxon>eudicotyledons</taxon>
        <taxon>Gunneridae</taxon>
        <taxon>Pentapetalae</taxon>
        <taxon>rosids</taxon>
        <taxon>fabids</taxon>
        <taxon>Fabales</taxon>
        <taxon>Fabaceae</taxon>
        <taxon>Papilionoideae</taxon>
        <taxon>50 kb inversion clade</taxon>
        <taxon>NPAAA clade</taxon>
        <taxon>Hologalegina</taxon>
        <taxon>IRL clade</taxon>
        <taxon>Trifolieae</taxon>
        <taxon>Trifolium</taxon>
    </lineage>
</organism>
<accession>A0A2K3LT38</accession>
<protein>
    <submittedName>
        <fullName evidence="8">RNA-binding protein 28-like</fullName>
    </submittedName>
</protein>
<dbReference type="InterPro" id="IPR012677">
    <property type="entry name" value="Nucleotide-bd_a/b_plait_sf"/>
</dbReference>
<keyword evidence="3 5" id="KW-0694">RNA-binding</keyword>
<dbReference type="GO" id="GO:0003729">
    <property type="term" value="F:mRNA binding"/>
    <property type="evidence" value="ECO:0007669"/>
    <property type="project" value="TreeGrafter"/>
</dbReference>
<name>A0A2K3LT38_TRIPR</name>
<feature type="compositionally biased region" description="Acidic residues" evidence="6">
    <location>
        <begin position="98"/>
        <end position="116"/>
    </location>
</feature>
<evidence type="ECO:0000256" key="3">
    <source>
        <dbReference type="ARBA" id="ARBA00022884"/>
    </source>
</evidence>
<feature type="compositionally biased region" description="Basic and acidic residues" evidence="6">
    <location>
        <begin position="147"/>
        <end position="171"/>
    </location>
</feature>
<evidence type="ECO:0000259" key="7">
    <source>
        <dbReference type="PROSITE" id="PS50102"/>
    </source>
</evidence>
<dbReference type="Pfam" id="PF00076">
    <property type="entry name" value="RRM_1"/>
    <property type="match status" value="1"/>
</dbReference>
<feature type="region of interest" description="Disordered" evidence="6">
    <location>
        <begin position="56"/>
        <end position="116"/>
    </location>
</feature>
<reference evidence="8 9" key="1">
    <citation type="journal article" date="2014" name="Am. J. Bot.">
        <title>Genome assembly and annotation for red clover (Trifolium pratense; Fabaceae).</title>
        <authorList>
            <person name="Istvanek J."/>
            <person name="Jaros M."/>
            <person name="Krenek A."/>
            <person name="Repkova J."/>
        </authorList>
    </citation>
    <scope>NUCLEOTIDE SEQUENCE [LARGE SCALE GENOMIC DNA]</scope>
    <source>
        <strain evidence="9">cv. Tatra</strain>
        <tissue evidence="8">Young leaves</tissue>
    </source>
</reference>
<dbReference type="PANTHER" id="PTHR48039">
    <property type="entry name" value="RNA-BINDING MOTIF PROTEIN 14B"/>
    <property type="match status" value="1"/>
</dbReference>
<comment type="subcellular location">
    <subcellularLocation>
        <location evidence="1">Nucleus</location>
    </subcellularLocation>
</comment>
<keyword evidence="4" id="KW-0539">Nucleus</keyword>
<dbReference type="ExpressionAtlas" id="A0A2K3LT38">
    <property type="expression patterns" value="baseline"/>
</dbReference>
<dbReference type="STRING" id="57577.A0A2K3LT38"/>
<dbReference type="AlphaFoldDB" id="A0A2K3LT38"/>
<dbReference type="InterPro" id="IPR000504">
    <property type="entry name" value="RRM_dom"/>
</dbReference>
<feature type="compositionally biased region" description="Polar residues" evidence="6">
    <location>
        <begin position="135"/>
        <end position="146"/>
    </location>
</feature>
<evidence type="ECO:0000313" key="8">
    <source>
        <dbReference type="EMBL" id="PNX81715.1"/>
    </source>
</evidence>
<dbReference type="SUPFAM" id="SSF54928">
    <property type="entry name" value="RNA-binding domain, RBD"/>
    <property type="match status" value="1"/>
</dbReference>
<evidence type="ECO:0000256" key="1">
    <source>
        <dbReference type="ARBA" id="ARBA00004123"/>
    </source>
</evidence>
<dbReference type="EMBL" id="ASHM01040431">
    <property type="protein sequence ID" value="PNX81715.1"/>
    <property type="molecule type" value="Genomic_DNA"/>
</dbReference>
<dbReference type="PROSITE" id="PS50102">
    <property type="entry name" value="RRM"/>
    <property type="match status" value="1"/>
</dbReference>
<evidence type="ECO:0000256" key="2">
    <source>
        <dbReference type="ARBA" id="ARBA00022737"/>
    </source>
</evidence>
<dbReference type="InterPro" id="IPR051945">
    <property type="entry name" value="RRM_MRD1_RNA_proc_ribogen"/>
</dbReference>
<evidence type="ECO:0000256" key="5">
    <source>
        <dbReference type="PROSITE-ProRule" id="PRU00176"/>
    </source>
</evidence>
<gene>
    <name evidence="8" type="ORF">L195_g037740</name>
</gene>
<evidence type="ECO:0000256" key="6">
    <source>
        <dbReference type="SAM" id="MobiDB-lite"/>
    </source>
</evidence>
<dbReference type="Proteomes" id="UP000236291">
    <property type="component" value="Unassembled WGS sequence"/>
</dbReference>
<proteinExistence type="predicted"/>
<feature type="non-terminal residue" evidence="8">
    <location>
        <position position="233"/>
    </location>
</feature>
<keyword evidence="2" id="KW-0677">Repeat</keyword>
<sequence>MHFHLRGLYGSLSKGFAFVKFTCKQDAENAIKKLNGSKFGSRLIAVDWAVPKKIFSSDTNDAPASEEGQQKVTDEDDSTTTEDDVEHSDEQSDHGDDSDVDGVVEEDVPSEDDFDKEADIARKVLNNLIASSSAKDVSANNDSTCSEENKEPKSNETVKGADSKASKESDKVFAISKPGTSSKLSNPKETEDDLQRTVFISNIPFECDTEEVKQRFSAFGVVEYFAPVLHQLT</sequence>
<evidence type="ECO:0000313" key="9">
    <source>
        <dbReference type="Proteomes" id="UP000236291"/>
    </source>
</evidence>
<comment type="caution">
    <text evidence="8">The sequence shown here is derived from an EMBL/GenBank/DDBJ whole genome shotgun (WGS) entry which is preliminary data.</text>
</comment>
<feature type="region of interest" description="Disordered" evidence="6">
    <location>
        <begin position="135"/>
        <end position="192"/>
    </location>
</feature>
<evidence type="ECO:0000256" key="4">
    <source>
        <dbReference type="ARBA" id="ARBA00023242"/>
    </source>
</evidence>
<dbReference type="InterPro" id="IPR035979">
    <property type="entry name" value="RBD_domain_sf"/>
</dbReference>
<feature type="compositionally biased region" description="Acidic residues" evidence="6">
    <location>
        <begin position="74"/>
        <end position="87"/>
    </location>
</feature>
<dbReference type="Gene3D" id="3.30.70.330">
    <property type="match status" value="2"/>
</dbReference>